<keyword evidence="2 3" id="KW-0418">Kinase</keyword>
<dbReference type="Gene3D" id="3.30.200.20">
    <property type="entry name" value="Phosphorylase Kinase, domain 1"/>
    <property type="match status" value="1"/>
</dbReference>
<evidence type="ECO:0000256" key="2">
    <source>
        <dbReference type="PIRNR" id="PIRNR006221"/>
    </source>
</evidence>
<sequence>MAGSLARLPAPVGSRCSRRLPITLPRRQNRRQSCIGSRVVESWSPLDAELGHALSAAGGVDFSRAEARPVGGGCIHRAQEVRAGERRYFLKMNDAAALPMFEAEVDGLDALARCDAFRVPRPLACGMAGARAFLLLEYLDLRPLATDEDGQRFARALVQLHHDIGEHYGWARDNFIGANPQANTPRDGWAQFFIKHRLMPQLQMARAKGFGGALGRDADQLIERVPALFLEYCPRPSLLHGDLWNGNAAMDAEGRPAIFDPAVYRGDRDADLAMSELFGGFPAAFYVAYRTAWPLAEGYEQRKTLYNLYHVLNHLNLFGRGYLGQAERMIRALFFELRR</sequence>
<name>A0A944DDD8_DENI1</name>
<dbReference type="EMBL" id="JAEKFT010000058">
    <property type="protein sequence ID" value="MBT0964160.1"/>
    <property type="molecule type" value="Genomic_DNA"/>
</dbReference>
<organism evidence="3 4">
    <name type="scientific">Denitromonas iodatirespirans</name>
    <dbReference type="NCBI Taxonomy" id="2795389"/>
    <lineage>
        <taxon>Bacteria</taxon>
        <taxon>Pseudomonadati</taxon>
        <taxon>Pseudomonadota</taxon>
        <taxon>Betaproteobacteria</taxon>
        <taxon>Rhodocyclales</taxon>
        <taxon>Zoogloeaceae</taxon>
        <taxon>Denitromonas</taxon>
    </lineage>
</organism>
<gene>
    <name evidence="3" type="ORF">I8J34_23530</name>
</gene>
<dbReference type="SUPFAM" id="SSF56112">
    <property type="entry name" value="Protein kinase-like (PK-like)"/>
    <property type="match status" value="1"/>
</dbReference>
<dbReference type="Proteomes" id="UP000694660">
    <property type="component" value="Unassembled WGS sequence"/>
</dbReference>
<proteinExistence type="inferred from homology"/>
<comment type="caution">
    <text evidence="3">The sequence shown here is derived from an EMBL/GenBank/DDBJ whole genome shotgun (WGS) entry which is preliminary data.</text>
</comment>
<dbReference type="PANTHER" id="PTHR12149:SF8">
    <property type="entry name" value="PROTEIN-RIBULOSAMINE 3-KINASE"/>
    <property type="match status" value="1"/>
</dbReference>
<evidence type="ECO:0000256" key="1">
    <source>
        <dbReference type="ARBA" id="ARBA00009460"/>
    </source>
</evidence>
<reference evidence="4" key="1">
    <citation type="journal article" date="2022" name="ISME J.">
        <title>Genetic and phylogenetic analysis of dissimilatory iodate-reducing bacteria identifies potential niches across the world's oceans.</title>
        <authorList>
            <person name="Reyes-Umana V."/>
            <person name="Henning Z."/>
            <person name="Lee K."/>
            <person name="Barnum T.P."/>
            <person name="Coates J.D."/>
        </authorList>
    </citation>
    <scope>NUCLEOTIDE SEQUENCE [LARGE SCALE GENOMIC DNA]</scope>
    <source>
        <strain evidence="4">IR12</strain>
    </source>
</reference>
<evidence type="ECO:0000313" key="3">
    <source>
        <dbReference type="EMBL" id="MBT0964160.1"/>
    </source>
</evidence>
<dbReference type="GO" id="GO:0016301">
    <property type="term" value="F:kinase activity"/>
    <property type="evidence" value="ECO:0007669"/>
    <property type="project" value="UniProtKB-UniRule"/>
</dbReference>
<evidence type="ECO:0000313" key="4">
    <source>
        <dbReference type="Proteomes" id="UP000694660"/>
    </source>
</evidence>
<keyword evidence="2" id="KW-0808">Transferase</keyword>
<comment type="similarity">
    <text evidence="1 2">Belongs to the fructosamine kinase family.</text>
</comment>
<dbReference type="PIRSF" id="PIRSF006221">
    <property type="entry name" value="Ketosamine-3-kinase"/>
    <property type="match status" value="1"/>
</dbReference>
<protein>
    <submittedName>
        <fullName evidence="3">Fructosamine kinase family protein</fullName>
    </submittedName>
</protein>
<dbReference type="AlphaFoldDB" id="A0A944DDD8"/>
<dbReference type="Pfam" id="PF03881">
    <property type="entry name" value="Fructosamin_kin"/>
    <property type="match status" value="1"/>
</dbReference>
<dbReference type="PANTHER" id="PTHR12149">
    <property type="entry name" value="FRUCTOSAMINE 3 KINASE-RELATED PROTEIN"/>
    <property type="match status" value="1"/>
</dbReference>
<dbReference type="InterPro" id="IPR016477">
    <property type="entry name" value="Fructo-/Ketosamine-3-kinase"/>
</dbReference>
<keyword evidence="4" id="KW-1185">Reference proteome</keyword>
<dbReference type="InterPro" id="IPR011009">
    <property type="entry name" value="Kinase-like_dom_sf"/>
</dbReference>
<accession>A0A944DDD8</accession>
<dbReference type="Gene3D" id="3.90.1200.10">
    <property type="match status" value="1"/>
</dbReference>